<dbReference type="InterPro" id="IPR009367">
    <property type="entry name" value="Elm1-like"/>
</dbReference>
<dbReference type="PANTHER" id="PTHR33986">
    <property type="entry name" value="OS02G0535700 PROTEIN"/>
    <property type="match status" value="1"/>
</dbReference>
<protein>
    <submittedName>
        <fullName evidence="2">Nucleoside-diphosphate sugar epimerase</fullName>
    </submittedName>
</protein>
<evidence type="ECO:0000256" key="1">
    <source>
        <dbReference type="SAM" id="MobiDB-lite"/>
    </source>
</evidence>
<dbReference type="Pfam" id="PF06258">
    <property type="entry name" value="Mito_fiss_Elm1"/>
    <property type="match status" value="1"/>
</dbReference>
<reference evidence="2 3" key="1">
    <citation type="submission" date="2020-03" db="EMBL/GenBank/DDBJ databases">
        <title>The genome sequence of Microvirga sp. c23x22.</title>
        <authorList>
            <person name="Zhang X."/>
        </authorList>
    </citation>
    <scope>NUCLEOTIDE SEQUENCE [LARGE SCALE GENOMIC DNA]</scope>
    <source>
        <strain evidence="3">c23x22</strain>
    </source>
</reference>
<dbReference type="EMBL" id="JAATJS010000002">
    <property type="protein sequence ID" value="NIX76310.1"/>
    <property type="molecule type" value="Genomic_DNA"/>
</dbReference>
<feature type="region of interest" description="Disordered" evidence="1">
    <location>
        <begin position="56"/>
        <end position="75"/>
    </location>
</feature>
<sequence>MLREMEGLSGQPALSSWVLTDGKAGDELPALSVMDALGLKPEIRRVRPKAPFSWFAPSGPIDPRERPSAPGSPIAPPYPDILIASGRRSVPYMRFVKKASGGRTFTVFLKDPRTGPASADFIWAPAYDRLRGPNVLNTLTSPHRASAERLTAARETPDPRLVHLPTPRVAVIAGGNSRHHRFTDEDIARFIAHLTELASTGVGLMMTASRRTPRELREALTELARKHGGFFWDGTGENPYVSILALADFIVVTADSTNMVGEAAATGRPLLVFEPSGGHRKLVTFMNGLKAEGAVYPFEGRLEGRGYTPLNSTLQIASAIAEGLARHRRALGLPDAALSLENS</sequence>
<organism evidence="2 3">
    <name type="scientific">Microvirga terricola</name>
    <dbReference type="NCBI Taxonomy" id="2719797"/>
    <lineage>
        <taxon>Bacteria</taxon>
        <taxon>Pseudomonadati</taxon>
        <taxon>Pseudomonadota</taxon>
        <taxon>Alphaproteobacteria</taxon>
        <taxon>Hyphomicrobiales</taxon>
        <taxon>Methylobacteriaceae</taxon>
        <taxon>Microvirga</taxon>
    </lineage>
</organism>
<dbReference type="Proteomes" id="UP000707352">
    <property type="component" value="Unassembled WGS sequence"/>
</dbReference>
<evidence type="ECO:0000313" key="2">
    <source>
        <dbReference type="EMBL" id="NIX76310.1"/>
    </source>
</evidence>
<dbReference type="PANTHER" id="PTHR33986:SF15">
    <property type="entry name" value="MITOCHONDRIAL FISSION PROTEIN ELM1"/>
    <property type="match status" value="1"/>
</dbReference>
<proteinExistence type="predicted"/>
<name>A0ABX0VBF0_9HYPH</name>
<accession>A0ABX0VBF0</accession>
<gene>
    <name evidence="2" type="ORF">HB375_06725</name>
</gene>
<dbReference type="SUPFAM" id="SSF53756">
    <property type="entry name" value="UDP-Glycosyltransferase/glycogen phosphorylase"/>
    <property type="match status" value="1"/>
</dbReference>
<evidence type="ECO:0000313" key="3">
    <source>
        <dbReference type="Proteomes" id="UP000707352"/>
    </source>
</evidence>
<dbReference type="RefSeq" id="WP_167672200.1">
    <property type="nucleotide sequence ID" value="NZ_JAATJS010000002.1"/>
</dbReference>
<comment type="caution">
    <text evidence="2">The sequence shown here is derived from an EMBL/GenBank/DDBJ whole genome shotgun (WGS) entry which is preliminary data.</text>
</comment>
<keyword evidence="3" id="KW-1185">Reference proteome</keyword>